<dbReference type="GO" id="GO:0015616">
    <property type="term" value="F:DNA translocase activity"/>
    <property type="evidence" value="ECO:0007669"/>
    <property type="project" value="TreeGrafter"/>
</dbReference>
<evidence type="ECO:0000259" key="3">
    <source>
        <dbReference type="PROSITE" id="PS51192"/>
    </source>
</evidence>
<dbReference type="InterPro" id="IPR014001">
    <property type="entry name" value="Helicase_ATP-bd"/>
</dbReference>
<dbReference type="FunFam" id="3.40.50.300:FF:000533">
    <property type="entry name" value="Helicase, Snf2 family"/>
    <property type="match status" value="1"/>
</dbReference>
<dbReference type="InterPro" id="IPR049730">
    <property type="entry name" value="SNF2/RAD54-like_C"/>
</dbReference>
<name>A0A2I2KIZ1_9ACTN</name>
<feature type="compositionally biased region" description="Low complexity" evidence="2">
    <location>
        <begin position="611"/>
        <end position="626"/>
    </location>
</feature>
<evidence type="ECO:0000259" key="4">
    <source>
        <dbReference type="PROSITE" id="PS51194"/>
    </source>
</evidence>
<feature type="region of interest" description="Disordered" evidence="2">
    <location>
        <begin position="611"/>
        <end position="646"/>
    </location>
</feature>
<evidence type="ECO:0000313" key="6">
    <source>
        <dbReference type="Proteomes" id="UP000234331"/>
    </source>
</evidence>
<dbReference type="GO" id="GO:0005524">
    <property type="term" value="F:ATP binding"/>
    <property type="evidence" value="ECO:0007669"/>
    <property type="project" value="InterPro"/>
</dbReference>
<dbReference type="PROSITE" id="PS51192">
    <property type="entry name" value="HELICASE_ATP_BIND_1"/>
    <property type="match status" value="1"/>
</dbReference>
<sequence length="1203" mass="126844">MLVLHGLLGPHGPVVWAEDASRWPSDQTGLIAAGRHPFAARAVDLRRAVRAALGGDVYPVSQAPVLLPSDAAGPLRSPTLASLPADTDAGGPPLSAIPAVSPADAGADIDVDVADTMPDQGPDQGTALAGRPSQRRWRVSVITLDLADPHLVDRPLADLERSAGAGASGWVPAASFRFLLLIRDLAVDLVDRGRVLPTARTGEGTVRAAWAPVLTGADAARFDALRDAMPPVVRAHAPLPARSASRAHPMARAGRMARADRTSGWGGATAPAPACGEATARGDVLRRALDDLVDAVVRRRLAAAGHHLVPEPRSGALVTRWVAALGPWPAASASAGEGRGAGAGEAAGVGTGEMLGAGVEEVSRAVVTGPGQAVRELAARVEGWRGGVLRASTARVCLRLHEPADAADPAAQWRVEFLLQPLVDRSLLVGADRVWDGRADRLAVWADHPQDTLLAGLGRAASVWPLVRRALLETRPTGLILDVNEAYAFLRAADGLERAGLAVLVPSWWRRRARVSLGLGVRCAQPVVPSVRDAAMSLDQLVDFRWSVSLGGERLSQAELAELAAAKMPLVRVRGRWTHVDPDLLAAGLARLREQAGARMTARDVLGHAGLLPAADPEPAGPAGVGRLADPDLRPDAGIGPPPDRVRAGLVDPDALADLDIEVSADGWLGGLLAGPGGAAAGAGGIGTAGGAQDDQVEFVDPPAGLAVELRPYQRRGLAWLAFLDRVSVGALLADDMGLGKTVQVLALELFAREAGPRAPTLVVCPTSVVGHWEREAARAAPGLRIHVHHAADRAVGGAFVAVAARHDLVITTYSVVRRDAAALASLSWDRIVLDEAQQIKNSGIQLAGAVRQLPARHRVALTGTPVENRLADLWSIMHVLNPGLLGGASRFRARYAVPIERYDDAQAAARLRRRVRPVLLRRLKSDPAVLADLPEKMEFRDLCVLTAEQASLYRAVVDDMLERLADTSPARRKGAILAAMTRLKQVCNHPAHLLDDGSPLAGRSGKLARLEELLERIMADGERALCFTQYARYGAMLAPYLAERFGVDVPFLHGGVPRARRDAMVERFQRGHGPGIFLLSLKAGGTGLTLTAANHVIHLDRWWNPAAQAQATDRAHRIGQRRGVQVRTLVCMGTLEERIDRMLADKTALARSMIVGGESWLAGLSTSQLRDLCTLSASAEVIDGGAAEPGAAVRGLAEGGAG</sequence>
<dbReference type="InterPro" id="IPR001650">
    <property type="entry name" value="Helicase_C-like"/>
</dbReference>
<dbReference type="InterPro" id="IPR000330">
    <property type="entry name" value="SNF2_N"/>
</dbReference>
<keyword evidence="5" id="KW-0347">Helicase</keyword>
<dbReference type="GO" id="GO:0016787">
    <property type="term" value="F:hydrolase activity"/>
    <property type="evidence" value="ECO:0007669"/>
    <property type="project" value="UniProtKB-KW"/>
</dbReference>
<dbReference type="EMBL" id="FZMO01000007">
    <property type="protein sequence ID" value="SNQ45617.1"/>
    <property type="molecule type" value="Genomic_DNA"/>
</dbReference>
<feature type="domain" description="Helicase C-terminal" evidence="4">
    <location>
        <begin position="1010"/>
        <end position="1166"/>
    </location>
</feature>
<dbReference type="PANTHER" id="PTHR45629">
    <property type="entry name" value="SNF2/RAD54 FAMILY MEMBER"/>
    <property type="match status" value="1"/>
</dbReference>
<protein>
    <submittedName>
        <fullName evidence="5">DNA/RNA helicase, superfamily II, SNF2 family</fullName>
    </submittedName>
</protein>
<evidence type="ECO:0000256" key="1">
    <source>
        <dbReference type="ARBA" id="ARBA00022801"/>
    </source>
</evidence>
<dbReference type="Pfam" id="PF00271">
    <property type="entry name" value="Helicase_C"/>
    <property type="match status" value="1"/>
</dbReference>
<dbReference type="CDD" id="cd18793">
    <property type="entry name" value="SF2_C_SNF"/>
    <property type="match status" value="1"/>
</dbReference>
<dbReference type="Pfam" id="PF00176">
    <property type="entry name" value="SNF2-rel_dom"/>
    <property type="match status" value="1"/>
</dbReference>
<keyword evidence="1" id="KW-0378">Hydrolase</keyword>
<evidence type="ECO:0000256" key="2">
    <source>
        <dbReference type="SAM" id="MobiDB-lite"/>
    </source>
</evidence>
<dbReference type="GO" id="GO:0004386">
    <property type="term" value="F:helicase activity"/>
    <property type="evidence" value="ECO:0007669"/>
    <property type="project" value="UniProtKB-KW"/>
</dbReference>
<dbReference type="Gene3D" id="3.40.50.300">
    <property type="entry name" value="P-loop containing nucleotide triphosphate hydrolases"/>
    <property type="match status" value="1"/>
</dbReference>
<dbReference type="SMART" id="SM00490">
    <property type="entry name" value="HELICc"/>
    <property type="match status" value="1"/>
</dbReference>
<keyword evidence="5" id="KW-0067">ATP-binding</keyword>
<keyword evidence="5" id="KW-0547">Nucleotide-binding</keyword>
<dbReference type="PANTHER" id="PTHR45629:SF7">
    <property type="entry name" value="DNA EXCISION REPAIR PROTEIN ERCC-6-RELATED"/>
    <property type="match status" value="1"/>
</dbReference>
<keyword evidence="6" id="KW-1185">Reference proteome</keyword>
<accession>A0A2I2KIZ1</accession>
<dbReference type="InterPro" id="IPR027417">
    <property type="entry name" value="P-loop_NTPase"/>
</dbReference>
<dbReference type="AlphaFoldDB" id="A0A2I2KIZ1"/>
<dbReference type="Gene3D" id="3.40.50.10810">
    <property type="entry name" value="Tandem AAA-ATPase domain"/>
    <property type="match status" value="1"/>
</dbReference>
<dbReference type="InterPro" id="IPR050496">
    <property type="entry name" value="SNF2_RAD54_helicase_repair"/>
</dbReference>
<dbReference type="SUPFAM" id="SSF52540">
    <property type="entry name" value="P-loop containing nucleoside triphosphate hydrolases"/>
    <property type="match status" value="2"/>
</dbReference>
<dbReference type="PROSITE" id="PS51194">
    <property type="entry name" value="HELICASE_CTER"/>
    <property type="match status" value="1"/>
</dbReference>
<dbReference type="InterPro" id="IPR022138">
    <property type="entry name" value="DUF3670"/>
</dbReference>
<organism evidence="5 6">
    <name type="scientific">Frankia canadensis</name>
    <dbReference type="NCBI Taxonomy" id="1836972"/>
    <lineage>
        <taxon>Bacteria</taxon>
        <taxon>Bacillati</taxon>
        <taxon>Actinomycetota</taxon>
        <taxon>Actinomycetes</taxon>
        <taxon>Frankiales</taxon>
        <taxon>Frankiaceae</taxon>
        <taxon>Frankia</taxon>
    </lineage>
</organism>
<dbReference type="InterPro" id="IPR038718">
    <property type="entry name" value="SNF2-like_sf"/>
</dbReference>
<feature type="domain" description="Helicase ATP-binding" evidence="3">
    <location>
        <begin position="722"/>
        <end position="884"/>
    </location>
</feature>
<proteinExistence type="predicted"/>
<dbReference type="Proteomes" id="UP000234331">
    <property type="component" value="Unassembled WGS sequence"/>
</dbReference>
<reference evidence="5 6" key="1">
    <citation type="submission" date="2017-06" db="EMBL/GenBank/DDBJ databases">
        <authorList>
            <person name="Kim H.J."/>
            <person name="Triplett B.A."/>
        </authorList>
    </citation>
    <scope>NUCLEOTIDE SEQUENCE [LARGE SCALE GENOMIC DNA]</scope>
    <source>
        <strain evidence="5">FRACA_ARgP5</strain>
    </source>
</reference>
<evidence type="ECO:0000313" key="5">
    <source>
        <dbReference type="EMBL" id="SNQ45617.1"/>
    </source>
</evidence>
<dbReference type="Pfam" id="PF12419">
    <property type="entry name" value="DUF3670"/>
    <property type="match status" value="1"/>
</dbReference>
<dbReference type="SMART" id="SM00487">
    <property type="entry name" value="DEXDc"/>
    <property type="match status" value="1"/>
</dbReference>
<gene>
    <name evidence="5" type="ORF">FRACA_1040022</name>
</gene>